<dbReference type="AlphaFoldDB" id="A0A9N7Z568"/>
<comment type="caution">
    <text evidence="1">The sequence shown here is derived from an EMBL/GenBank/DDBJ whole genome shotgun (WGS) entry which is preliminary data.</text>
</comment>
<evidence type="ECO:0000313" key="1">
    <source>
        <dbReference type="EMBL" id="CAB1455983.1"/>
    </source>
</evidence>
<protein>
    <submittedName>
        <fullName evidence="1">Uncharacterized protein</fullName>
    </submittedName>
</protein>
<organism evidence="1 2">
    <name type="scientific">Pleuronectes platessa</name>
    <name type="common">European plaice</name>
    <dbReference type="NCBI Taxonomy" id="8262"/>
    <lineage>
        <taxon>Eukaryota</taxon>
        <taxon>Metazoa</taxon>
        <taxon>Chordata</taxon>
        <taxon>Craniata</taxon>
        <taxon>Vertebrata</taxon>
        <taxon>Euteleostomi</taxon>
        <taxon>Actinopterygii</taxon>
        <taxon>Neopterygii</taxon>
        <taxon>Teleostei</taxon>
        <taxon>Neoteleostei</taxon>
        <taxon>Acanthomorphata</taxon>
        <taxon>Carangaria</taxon>
        <taxon>Pleuronectiformes</taxon>
        <taxon>Pleuronectoidei</taxon>
        <taxon>Pleuronectidae</taxon>
        <taxon>Pleuronectes</taxon>
    </lineage>
</organism>
<sequence>MIYTSGPQLIPLLPLNLVRLMRKLSLALMDLHSANDDLLKVPNRKKKKGKSLIFPPSFIRYEGVRGGLGGVLESVPAGEVGYTLGRHREQRAAFSSHRLLYQTPWCSLNALDDLVFKTLSDMEGHIQYEDASGFSHGRMVPFVLQTPGTGGIRGEIEELVGLYGRCCLLTRGLRYLCEILSIHPLIPQSVLKKQKKPGE</sequence>
<reference evidence="1" key="1">
    <citation type="submission" date="2020-03" db="EMBL/GenBank/DDBJ databases">
        <authorList>
            <person name="Weist P."/>
        </authorList>
    </citation>
    <scope>NUCLEOTIDE SEQUENCE</scope>
</reference>
<name>A0A9N7Z568_PLEPL</name>
<evidence type="ECO:0000313" key="2">
    <source>
        <dbReference type="Proteomes" id="UP001153269"/>
    </source>
</evidence>
<gene>
    <name evidence="1" type="ORF">PLEPLA_LOCUS43764</name>
</gene>
<proteinExistence type="predicted"/>
<dbReference type="EMBL" id="CADEAL010004280">
    <property type="protein sequence ID" value="CAB1455983.1"/>
    <property type="molecule type" value="Genomic_DNA"/>
</dbReference>
<keyword evidence="2" id="KW-1185">Reference proteome</keyword>
<dbReference type="Proteomes" id="UP001153269">
    <property type="component" value="Unassembled WGS sequence"/>
</dbReference>
<accession>A0A9N7Z568</accession>